<dbReference type="EMBL" id="AP019377">
    <property type="protein sequence ID" value="BBH95696.1"/>
    <property type="molecule type" value="Genomic_DNA"/>
</dbReference>
<evidence type="ECO:0000256" key="3">
    <source>
        <dbReference type="ARBA" id="ARBA00022475"/>
    </source>
</evidence>
<keyword evidence="4 11" id="KW-0812">Transmembrane</keyword>
<feature type="domain" description="CobQ/CobB/MinD/ParA nucleotide binding" evidence="12">
    <location>
        <begin position="329"/>
        <end position="521"/>
    </location>
</feature>
<evidence type="ECO:0000256" key="7">
    <source>
        <dbReference type="ARBA" id="ARBA00022989"/>
    </source>
</evidence>
<evidence type="ECO:0000313" key="14">
    <source>
        <dbReference type="EMBL" id="BBH95696.1"/>
    </source>
</evidence>
<dbReference type="SUPFAM" id="SSF52540">
    <property type="entry name" value="P-loop containing nucleoside triphosphate hydrolases"/>
    <property type="match status" value="1"/>
</dbReference>
<keyword evidence="7 11" id="KW-1133">Transmembrane helix</keyword>
<evidence type="ECO:0000256" key="8">
    <source>
        <dbReference type="ARBA" id="ARBA00023136"/>
    </source>
</evidence>
<feature type="compositionally biased region" description="Polar residues" evidence="10">
    <location>
        <begin position="608"/>
        <end position="619"/>
    </location>
</feature>
<feature type="transmembrane region" description="Helical" evidence="11">
    <location>
        <begin position="14"/>
        <end position="35"/>
    </location>
</feature>
<organism evidence="14">
    <name type="scientific">Thermogemmatispora argillosa</name>
    <dbReference type="NCBI Taxonomy" id="2045280"/>
    <lineage>
        <taxon>Bacteria</taxon>
        <taxon>Bacillati</taxon>
        <taxon>Chloroflexota</taxon>
        <taxon>Ktedonobacteria</taxon>
        <taxon>Thermogemmatisporales</taxon>
        <taxon>Thermogemmatisporaceae</taxon>
        <taxon>Thermogemmatispora</taxon>
    </lineage>
</organism>
<dbReference type="Pfam" id="PF01656">
    <property type="entry name" value="CbiA"/>
    <property type="match status" value="1"/>
</dbReference>
<sequence>MTIAQYAAVLAKRWWLVAICCVAVGAGALIASKLMTPLYQASVLMQVTVRTGNNLADYNNLLASDQLVDTEATLVTSQPVLTEVASHYPGLSAATLASRVSATTETNTQLFKVSVLDESPTRAAALANDIAQTFIKQQDAAIQQDNQRSQQQLQQELTSTEQQINSVSNQISKIESTGGDQQQISILQARLKALQDRYSQVQEALVQLELTEAENGNFLRIVQQATPPTSPAQPRIVLNTGAGLVTGFLIGVLLALLLEQLDTRVRTGELLAQLFGYPVLATVWRVRSSEEKEIFNPKEHAGLIESYRILRTNIGFCSIDTPVNYLLITSSLPGEGKSTVAANLAIFMAKAGKRTLLVDADMRRPMLHRLFGVSAAEAGLSSAIMAMSQSSTTPLPGVSSSRKRPIGQGGILDSFLYETSTPSLWLMPAGHLPPNPPELLDSQAMRNLLSNLADYCFDIVIFDAPPLLGLADASILASRVDSTLLVVDITRARKEHVRQARAILRQTGVRIIGCVVNKQQQQRGGITPYYYQAAGDEQGEREGAISSSSHWGSERAQLAAAGSEVPHRQALAKGMSDSPSTQLSSGLPATSSQRSGTGHPVPEPATPAQVQRVLSSSPGPGTDKGSPVPARPRLTRERERADTASPWAQREQESGPEHQGSVGAPSARPGQRGSDIAELKTLEMPSIEPHHRQRGER</sequence>
<evidence type="ECO:0000256" key="2">
    <source>
        <dbReference type="ARBA" id="ARBA00006683"/>
    </source>
</evidence>
<evidence type="ECO:0000256" key="1">
    <source>
        <dbReference type="ARBA" id="ARBA00004651"/>
    </source>
</evidence>
<feature type="coiled-coil region" evidence="9">
    <location>
        <begin position="150"/>
        <end position="211"/>
    </location>
</feature>
<dbReference type="CDD" id="cd05387">
    <property type="entry name" value="BY-kinase"/>
    <property type="match status" value="1"/>
</dbReference>
<evidence type="ECO:0000256" key="4">
    <source>
        <dbReference type="ARBA" id="ARBA00022692"/>
    </source>
</evidence>
<dbReference type="InterPro" id="IPR027417">
    <property type="entry name" value="P-loop_NTPase"/>
</dbReference>
<evidence type="ECO:0000256" key="10">
    <source>
        <dbReference type="SAM" id="MobiDB-lite"/>
    </source>
</evidence>
<keyword evidence="5" id="KW-0547">Nucleotide-binding</keyword>
<dbReference type="InterPro" id="IPR005702">
    <property type="entry name" value="Wzc-like_C"/>
</dbReference>
<evidence type="ECO:0000256" key="9">
    <source>
        <dbReference type="SAM" id="Coils"/>
    </source>
</evidence>
<dbReference type="PANTHER" id="PTHR32309:SF13">
    <property type="entry name" value="FERRIC ENTEROBACTIN TRANSPORT PROTEIN FEPE"/>
    <property type="match status" value="1"/>
</dbReference>
<keyword evidence="6" id="KW-0067">ATP-binding</keyword>
<gene>
    <name evidence="14" type="ORF">KTA_38950</name>
</gene>
<evidence type="ECO:0000256" key="11">
    <source>
        <dbReference type="SAM" id="Phobius"/>
    </source>
</evidence>
<reference evidence="14" key="1">
    <citation type="submission" date="2018-12" db="EMBL/GenBank/DDBJ databases">
        <title>Novel natural products biosynthetic potential of the class Ktedonobacteria.</title>
        <authorList>
            <person name="Zheng Y."/>
            <person name="Saitou A."/>
            <person name="Wang C.M."/>
            <person name="Toyoda A."/>
            <person name="Minakuchi Y."/>
            <person name="Sekiguchi Y."/>
            <person name="Ueda K."/>
            <person name="Takano H."/>
            <person name="Sakai Y."/>
            <person name="Yokota A."/>
            <person name="Yabe S."/>
        </authorList>
    </citation>
    <scope>NUCLEOTIDE SEQUENCE</scope>
    <source>
        <strain evidence="14">A3-2</strain>
    </source>
</reference>
<dbReference type="GO" id="GO:0005886">
    <property type="term" value="C:plasma membrane"/>
    <property type="evidence" value="ECO:0007669"/>
    <property type="project" value="UniProtKB-SubCell"/>
</dbReference>
<feature type="region of interest" description="Disordered" evidence="10">
    <location>
        <begin position="538"/>
        <end position="697"/>
    </location>
</feature>
<dbReference type="InterPro" id="IPR003856">
    <property type="entry name" value="LPS_length_determ_N"/>
</dbReference>
<evidence type="ECO:0000256" key="5">
    <source>
        <dbReference type="ARBA" id="ARBA00022741"/>
    </source>
</evidence>
<proteinExistence type="inferred from homology"/>
<evidence type="ECO:0000259" key="12">
    <source>
        <dbReference type="Pfam" id="PF01656"/>
    </source>
</evidence>
<feature type="domain" description="Polysaccharide chain length determinant N-terminal" evidence="13">
    <location>
        <begin position="5"/>
        <end position="86"/>
    </location>
</feature>
<evidence type="ECO:0000256" key="6">
    <source>
        <dbReference type="ARBA" id="ARBA00022840"/>
    </source>
</evidence>
<dbReference type="PANTHER" id="PTHR32309">
    <property type="entry name" value="TYROSINE-PROTEIN KINASE"/>
    <property type="match status" value="1"/>
</dbReference>
<protein>
    <submittedName>
        <fullName evidence="14">Uncharacterized protein</fullName>
    </submittedName>
</protein>
<comment type="subcellular location">
    <subcellularLocation>
        <location evidence="1">Cell membrane</location>
        <topology evidence="1">Multi-pass membrane protein</topology>
    </subcellularLocation>
</comment>
<name>A0A455T8B0_9CHLR</name>
<dbReference type="InterPro" id="IPR050445">
    <property type="entry name" value="Bact_polysacc_biosynth/exp"/>
</dbReference>
<dbReference type="Gene3D" id="3.40.50.300">
    <property type="entry name" value="P-loop containing nucleotide triphosphate hydrolases"/>
    <property type="match status" value="1"/>
</dbReference>
<keyword evidence="9" id="KW-0175">Coiled coil</keyword>
<dbReference type="AlphaFoldDB" id="A0A455T8B0"/>
<keyword evidence="8 11" id="KW-0472">Membrane</keyword>
<keyword evidence="3" id="KW-1003">Cell membrane</keyword>
<comment type="similarity">
    <text evidence="2">Belongs to the CpsC/CapA family.</text>
</comment>
<dbReference type="InterPro" id="IPR002586">
    <property type="entry name" value="CobQ/CobB/MinD/ParA_Nub-bd_dom"/>
</dbReference>
<feature type="compositionally biased region" description="Polar residues" evidence="10">
    <location>
        <begin position="577"/>
        <end position="596"/>
    </location>
</feature>
<accession>A0A455T8B0</accession>
<dbReference type="Pfam" id="PF02706">
    <property type="entry name" value="Wzz"/>
    <property type="match status" value="1"/>
</dbReference>
<evidence type="ECO:0000259" key="13">
    <source>
        <dbReference type="Pfam" id="PF02706"/>
    </source>
</evidence>